<name>G0HD55_CORVD</name>
<feature type="region of interest" description="Disordered" evidence="1">
    <location>
        <begin position="42"/>
        <end position="84"/>
    </location>
</feature>
<dbReference type="eggNOG" id="ENOG5031IUG">
    <property type="taxonomic scope" value="Bacteria"/>
</dbReference>
<reference evidence="2 3" key="1">
    <citation type="journal article" date="2011" name="BMC Genomics">
        <title>Complete genome sequence of Corynebacterium variabile DSM 44702 isolated from the surface of smear-ripened cheeses and insights into cheese ripening and flavor generation.</title>
        <authorList>
            <person name="Schroeder J."/>
            <person name="Maus I."/>
            <person name="Trost E."/>
            <person name="Tauch A."/>
        </authorList>
    </citation>
    <scope>NUCLEOTIDE SEQUENCE [LARGE SCALE GENOMIC DNA]</scope>
    <source>
        <strain evidence="3">DSM 44702 / JCM 12073 / NCIMB 30131</strain>
    </source>
</reference>
<feature type="region of interest" description="Disordered" evidence="1">
    <location>
        <begin position="328"/>
        <end position="360"/>
    </location>
</feature>
<evidence type="ECO:0000256" key="1">
    <source>
        <dbReference type="SAM" id="MobiDB-lite"/>
    </source>
</evidence>
<accession>G0HD55</accession>
<dbReference type="Proteomes" id="UP000006659">
    <property type="component" value="Chromosome"/>
</dbReference>
<sequence length="397" mass="39845">MFSLNITGTSGKKSGSWCSTSFARSVGVTVLVATSVAATSCGSDNDETAGSASSAAGADAPMDGGSTSASDADASKNKQEQDNLRNTYRSVISNLSTDDFSDADGPDIEFTGAFQYATADLNGDQTPELLVKAVGKYFSPVRAYSATGEGKAVSPDKVFYEGGSSAGGSRAGLHTASDHTGLLQDDWMAGTGMANSSLWTFKGTEITESGRTWDYRIDQVPSDLAALQSDIDWIDTSDSSALDNLSIGQANEDAASGSGPAPTMPAGEGTTGGNVGSAGSSGILPQSATAAASQIGGTCGTVDGITVSAGDSTSCGFAMNVAQQALSSSWGPGRSADPSDPTAPTWGGSTTLAASSPETGQSYTLQCDMNSDGRGAHCEGGNGALVNLSGSLTHLLQ</sequence>
<feature type="compositionally biased region" description="Polar residues" evidence="1">
    <location>
        <begin position="347"/>
        <end position="360"/>
    </location>
</feature>
<organism evidence="2 3">
    <name type="scientific">Corynebacterium variabile (strain DSM 44702 / CIP 107183 / JCM 12073 / NCIMB 30131)</name>
    <name type="common">Corynebacterium mooreparkense</name>
    <dbReference type="NCBI Taxonomy" id="858619"/>
    <lineage>
        <taxon>Bacteria</taxon>
        <taxon>Bacillati</taxon>
        <taxon>Actinomycetota</taxon>
        <taxon>Actinomycetes</taxon>
        <taxon>Mycobacteriales</taxon>
        <taxon>Corynebacteriaceae</taxon>
        <taxon>Corynebacterium</taxon>
    </lineage>
</organism>
<feature type="compositionally biased region" description="Low complexity" evidence="1">
    <location>
        <begin position="49"/>
        <end position="72"/>
    </location>
</feature>
<proteinExistence type="predicted"/>
<evidence type="ECO:0000313" key="3">
    <source>
        <dbReference type="Proteomes" id="UP000006659"/>
    </source>
</evidence>
<dbReference type="KEGG" id="cva:CVAR_0978"/>
<dbReference type="EMBL" id="CP002917">
    <property type="protein sequence ID" value="AEK36332.1"/>
    <property type="molecule type" value="Genomic_DNA"/>
</dbReference>
<dbReference type="HOGENOM" id="CLU_815630_0_0_11"/>
<dbReference type="AlphaFoldDB" id="G0HD55"/>
<feature type="compositionally biased region" description="Basic and acidic residues" evidence="1">
    <location>
        <begin position="73"/>
        <end position="83"/>
    </location>
</feature>
<protein>
    <submittedName>
        <fullName evidence="2">Uncharacterized protein</fullName>
    </submittedName>
</protein>
<gene>
    <name evidence="2" type="ordered locus">CVAR_0978</name>
</gene>
<evidence type="ECO:0000313" key="2">
    <source>
        <dbReference type="EMBL" id="AEK36332.1"/>
    </source>
</evidence>
<feature type="region of interest" description="Disordered" evidence="1">
    <location>
        <begin position="250"/>
        <end position="281"/>
    </location>
</feature>